<comment type="caution">
    <text evidence="2">The sequence shown here is derived from an EMBL/GenBank/DDBJ whole genome shotgun (WGS) entry which is preliminary data.</text>
</comment>
<feature type="transmembrane region" description="Helical" evidence="1">
    <location>
        <begin position="7"/>
        <end position="23"/>
    </location>
</feature>
<accession>A0A5Y2E0X5</accession>
<keyword evidence="1" id="KW-0812">Transmembrane</keyword>
<keyword evidence="1" id="KW-0472">Membrane</keyword>
<sequence>FFYGSLILMLILIVAGGLNWWFYRSKYGAVIVIFTVVSLLMTRFRLVIYKLRLRKLVSEIRFRIKTGFRIILVLSDNEDERNVLLSMLSNVLPEQTLIHTRDALGPHSGPILKALELHHQQGTGYILVCEQQISARTWLSIVENGKPDTSIAVNFHSIPEME</sequence>
<protein>
    <submittedName>
        <fullName evidence="2">Uncharacterized protein</fullName>
    </submittedName>
</protein>
<dbReference type="EMBL" id="AAIEQN010000072">
    <property type="protein sequence ID" value="ECD4200468.1"/>
    <property type="molecule type" value="Genomic_DNA"/>
</dbReference>
<feature type="transmembrane region" description="Helical" evidence="1">
    <location>
        <begin position="29"/>
        <end position="48"/>
    </location>
</feature>
<reference evidence="2" key="1">
    <citation type="submission" date="2019-03" db="EMBL/GenBank/DDBJ databases">
        <authorList>
            <person name="Ashton P.M."/>
            <person name="Dallman T."/>
            <person name="Nair S."/>
            <person name="De Pinna E."/>
            <person name="Peters T."/>
            <person name="Grant K."/>
        </authorList>
    </citation>
    <scope>NUCLEOTIDE SEQUENCE</scope>
    <source>
        <strain evidence="2">301730</strain>
    </source>
</reference>
<proteinExistence type="predicted"/>
<keyword evidence="1" id="KW-1133">Transmembrane helix</keyword>
<organism evidence="2">
    <name type="scientific">Salmonella muenchen</name>
    <dbReference type="NCBI Taxonomy" id="596"/>
    <lineage>
        <taxon>Bacteria</taxon>
        <taxon>Pseudomonadati</taxon>
        <taxon>Pseudomonadota</taxon>
        <taxon>Gammaproteobacteria</taxon>
        <taxon>Enterobacterales</taxon>
        <taxon>Enterobacteriaceae</taxon>
        <taxon>Salmonella</taxon>
    </lineage>
</organism>
<evidence type="ECO:0000256" key="1">
    <source>
        <dbReference type="SAM" id="Phobius"/>
    </source>
</evidence>
<feature type="non-terminal residue" evidence="2">
    <location>
        <position position="1"/>
    </location>
</feature>
<name>A0A5Y2E0X5_SALMU</name>
<evidence type="ECO:0000313" key="2">
    <source>
        <dbReference type="EMBL" id="ECD4200468.1"/>
    </source>
</evidence>
<gene>
    <name evidence="2" type="ORF">E0Y79_22785</name>
</gene>
<dbReference type="AlphaFoldDB" id="A0A5Y2E0X5"/>